<evidence type="ECO:0000259" key="2">
    <source>
        <dbReference type="Pfam" id="PF13556"/>
    </source>
</evidence>
<feature type="domain" description="PucR C-terminal helix-turn-helix" evidence="2">
    <location>
        <begin position="521"/>
        <end position="579"/>
    </location>
</feature>
<feature type="compositionally biased region" description="Pro residues" evidence="1">
    <location>
        <begin position="215"/>
        <end position="231"/>
    </location>
</feature>
<sequence>MVTGDVQEVLEALAAAVGRGVSIDDPDGRVIAHSAHDGRTDPVRARAILSRSVPAEVGEWQRAHGVGASTGPVRVPANPELAMEPRLCVPLLHRGRRLGYLWVIEGERPLTPAEIGLVVRDAVTVAALLDDSGLPGRTGRGRPLVRRLLTGDPETRREAAAELLARGLLTYGSPYRVIVAHLTPTAPARQGSVPTSPSSTGGVSTGPAPMGEPTSPAPTAPARPGGVPPGPTSTGGPTAPIPTVPATTGSAGTGSAPTGRTRRASVPTGLPAWTGPAPPGTAPSAGVGFPADGVAGTGADFRRLIGGELRGLRSPAAYSLIDGLAVVLTSEGSTGGPREHGGARGADLWPGVVPETFPTGSAVGVSGAHTSLVTAPEAYREALAASRAAAVDPVLGPVAVWPRIGVYRFFGLSSGRAPDAQPNPRTVPGESLAVPQGSATPLGPALALPQGPVTLPGDPLVLPRDSVAPPGDPLALPRDSATLPGDPLALPRATVTSPGDPLAVPGDPLVLLREADPRGVLRETLEAYLDSGGDAQGTAEAAHLHRTSLYYRLRRIEEITGRDLRDGRARLELHLALKLARWYASG</sequence>
<feature type="compositionally biased region" description="Low complexity" evidence="1">
    <location>
        <begin position="244"/>
        <end position="259"/>
    </location>
</feature>
<dbReference type="Pfam" id="PF13556">
    <property type="entry name" value="HTH_30"/>
    <property type="match status" value="1"/>
</dbReference>
<keyword evidence="4" id="KW-1185">Reference proteome</keyword>
<evidence type="ECO:0000313" key="4">
    <source>
        <dbReference type="Proteomes" id="UP001500888"/>
    </source>
</evidence>
<name>A0ABP7JK53_9ACTN</name>
<evidence type="ECO:0000256" key="1">
    <source>
        <dbReference type="SAM" id="MobiDB-lite"/>
    </source>
</evidence>
<dbReference type="InterPro" id="IPR042070">
    <property type="entry name" value="PucR_C-HTH_sf"/>
</dbReference>
<dbReference type="PANTHER" id="PTHR33744">
    <property type="entry name" value="CARBOHYDRATE DIACID REGULATOR"/>
    <property type="match status" value="1"/>
</dbReference>
<protein>
    <recommendedName>
        <fullName evidence="2">PucR C-terminal helix-turn-helix domain-containing protein</fullName>
    </recommendedName>
</protein>
<accession>A0ABP7JK53</accession>
<dbReference type="EMBL" id="BAAAZR010000063">
    <property type="protein sequence ID" value="GAA3845987.1"/>
    <property type="molecule type" value="Genomic_DNA"/>
</dbReference>
<feature type="compositionally biased region" description="Low complexity" evidence="1">
    <location>
        <begin position="191"/>
        <end position="207"/>
    </location>
</feature>
<comment type="caution">
    <text evidence="3">The sequence shown here is derived from an EMBL/GenBank/DDBJ whole genome shotgun (WGS) entry which is preliminary data.</text>
</comment>
<dbReference type="Proteomes" id="UP001500888">
    <property type="component" value="Unassembled WGS sequence"/>
</dbReference>
<evidence type="ECO:0000313" key="3">
    <source>
        <dbReference type="EMBL" id="GAA3845987.1"/>
    </source>
</evidence>
<reference evidence="4" key="1">
    <citation type="journal article" date="2019" name="Int. J. Syst. Evol. Microbiol.">
        <title>The Global Catalogue of Microorganisms (GCM) 10K type strain sequencing project: providing services to taxonomists for standard genome sequencing and annotation.</title>
        <authorList>
            <consortium name="The Broad Institute Genomics Platform"/>
            <consortium name="The Broad Institute Genome Sequencing Center for Infectious Disease"/>
            <person name="Wu L."/>
            <person name="Ma J."/>
        </authorList>
    </citation>
    <scope>NUCLEOTIDE SEQUENCE [LARGE SCALE GENOMIC DNA]</scope>
    <source>
        <strain evidence="4">JCM 16908</strain>
    </source>
</reference>
<dbReference type="InterPro" id="IPR025736">
    <property type="entry name" value="PucR_C-HTH_dom"/>
</dbReference>
<dbReference type="Gene3D" id="1.10.10.2840">
    <property type="entry name" value="PucR C-terminal helix-turn-helix domain"/>
    <property type="match status" value="1"/>
</dbReference>
<dbReference type="PANTHER" id="PTHR33744:SF1">
    <property type="entry name" value="DNA-BINDING TRANSCRIPTIONAL ACTIVATOR ADER"/>
    <property type="match status" value="1"/>
</dbReference>
<feature type="region of interest" description="Disordered" evidence="1">
    <location>
        <begin position="415"/>
        <end position="444"/>
    </location>
</feature>
<dbReference type="RefSeq" id="WP_344953458.1">
    <property type="nucleotide sequence ID" value="NZ_BAAAZR010000063.1"/>
</dbReference>
<feature type="region of interest" description="Disordered" evidence="1">
    <location>
        <begin position="463"/>
        <end position="485"/>
    </location>
</feature>
<feature type="region of interest" description="Disordered" evidence="1">
    <location>
        <begin position="187"/>
        <end position="289"/>
    </location>
</feature>
<gene>
    <name evidence="3" type="ORF">GCM10022226_81820</name>
</gene>
<dbReference type="InterPro" id="IPR051448">
    <property type="entry name" value="CdaR-like_regulators"/>
</dbReference>
<organism evidence="3 4">
    <name type="scientific">Sphaerisporangium flaviroseum</name>
    <dbReference type="NCBI Taxonomy" id="509199"/>
    <lineage>
        <taxon>Bacteria</taxon>
        <taxon>Bacillati</taxon>
        <taxon>Actinomycetota</taxon>
        <taxon>Actinomycetes</taxon>
        <taxon>Streptosporangiales</taxon>
        <taxon>Streptosporangiaceae</taxon>
        <taxon>Sphaerisporangium</taxon>
    </lineage>
</organism>
<proteinExistence type="predicted"/>